<dbReference type="Proteomes" id="UP000193749">
    <property type="component" value="Unassembled WGS sequence"/>
</dbReference>
<organism evidence="2 3">
    <name type="scientific">Pantoea cypripedii</name>
    <name type="common">Pectobacterium cypripedii</name>
    <name type="synonym">Erwinia cypripedii</name>
    <dbReference type="NCBI Taxonomy" id="55209"/>
    <lineage>
        <taxon>Bacteria</taxon>
        <taxon>Pseudomonadati</taxon>
        <taxon>Pseudomonadota</taxon>
        <taxon>Gammaproteobacteria</taxon>
        <taxon>Enterobacterales</taxon>
        <taxon>Erwiniaceae</taxon>
        <taxon>Pantoea</taxon>
    </lineage>
</organism>
<comment type="caution">
    <text evidence="2">The sequence shown here is derived from an EMBL/GenBank/DDBJ whole genome shotgun (WGS) entry which is preliminary data.</text>
</comment>
<evidence type="ECO:0000256" key="1">
    <source>
        <dbReference type="SAM" id="SignalP"/>
    </source>
</evidence>
<proteinExistence type="predicted"/>
<dbReference type="EMBL" id="MLJI01000001">
    <property type="protein sequence ID" value="ORM93623.1"/>
    <property type="molecule type" value="Genomic_DNA"/>
</dbReference>
<evidence type="ECO:0000313" key="3">
    <source>
        <dbReference type="Proteomes" id="UP000193749"/>
    </source>
</evidence>
<dbReference type="AlphaFoldDB" id="A0A1X1EUQ3"/>
<evidence type="ECO:0000313" key="2">
    <source>
        <dbReference type="EMBL" id="ORM93623.1"/>
    </source>
</evidence>
<dbReference type="OrthoDB" id="9853800at2"/>
<evidence type="ECO:0008006" key="4">
    <source>
        <dbReference type="Google" id="ProtNLM"/>
    </source>
</evidence>
<keyword evidence="3" id="KW-1185">Reference proteome</keyword>
<feature type="chain" id="PRO_5012868788" description="DUF1471 domain-containing protein" evidence="1">
    <location>
        <begin position="25"/>
        <end position="70"/>
    </location>
</feature>
<accession>A0A1X1EUQ3</accession>
<dbReference type="RefSeq" id="WP_084874811.1">
    <property type="nucleotide sequence ID" value="NZ_JAGGMY010000001.1"/>
</dbReference>
<feature type="signal peptide" evidence="1">
    <location>
        <begin position="1"/>
        <end position="24"/>
    </location>
</feature>
<gene>
    <name evidence="2" type="ORF">HA50_09795</name>
</gene>
<protein>
    <recommendedName>
        <fullName evidence="4">DUF1471 domain-containing protein</fullName>
    </recommendedName>
</protein>
<name>A0A1X1EUQ3_PANCY</name>
<keyword evidence="1" id="KW-0732">Signal</keyword>
<sequence length="70" mass="7701">MKYINIFATSMTLLFLSFSSFAQAHGTPLDAAQARVVMQSKEAGASYKIDSARYVNHIEPAAELISFTLE</sequence>
<reference evidence="2 3" key="1">
    <citation type="journal article" date="2017" name="Antonie Van Leeuwenhoek">
        <title>Phylogenomic resolution of the bacterial genus Pantoea and its relationship with Erwinia and Tatumella.</title>
        <authorList>
            <person name="Palmer M."/>
            <person name="Steenkamp E.T."/>
            <person name="Coetzee M.P."/>
            <person name="Chan W.Y."/>
            <person name="van Zyl E."/>
            <person name="De Maayer P."/>
            <person name="Coutinho T.A."/>
            <person name="Blom J."/>
            <person name="Smits T.H."/>
            <person name="Duffy B."/>
            <person name="Venter S.N."/>
        </authorList>
    </citation>
    <scope>NUCLEOTIDE SEQUENCE [LARGE SCALE GENOMIC DNA]</scope>
    <source>
        <strain evidence="2 3">LMG 2657</strain>
    </source>
</reference>
<dbReference type="STRING" id="55209.HA50_09795"/>